<name>A0ABV4TZR9_9GAMM</name>
<reference evidence="2 3" key="1">
    <citation type="submission" date="2024-08" db="EMBL/GenBank/DDBJ databases">
        <title>Whole-genome sequencing of halo(alkali)philic microorganisms from hypersaline lakes.</title>
        <authorList>
            <person name="Sorokin D.Y."/>
            <person name="Merkel A.Y."/>
            <person name="Messina E."/>
            <person name="Yakimov M."/>
        </authorList>
    </citation>
    <scope>NUCLEOTIDE SEQUENCE [LARGE SCALE GENOMIC DNA]</scope>
    <source>
        <strain evidence="2 3">Cl-TMA</strain>
    </source>
</reference>
<evidence type="ECO:0000313" key="2">
    <source>
        <dbReference type="EMBL" id="MFA9462075.1"/>
    </source>
</evidence>
<proteinExistence type="predicted"/>
<protein>
    <submittedName>
        <fullName evidence="2">Uncharacterized protein</fullName>
    </submittedName>
</protein>
<feature type="region of interest" description="Disordered" evidence="1">
    <location>
        <begin position="172"/>
        <end position="205"/>
    </location>
</feature>
<organism evidence="2 3">
    <name type="scientific">Thiohalorhabdus methylotrophus</name>
    <dbReference type="NCBI Taxonomy" id="3242694"/>
    <lineage>
        <taxon>Bacteria</taxon>
        <taxon>Pseudomonadati</taxon>
        <taxon>Pseudomonadota</taxon>
        <taxon>Gammaproteobacteria</taxon>
        <taxon>Thiohalorhabdales</taxon>
        <taxon>Thiohalorhabdaceae</taxon>
        <taxon>Thiohalorhabdus</taxon>
    </lineage>
</organism>
<dbReference type="RefSeq" id="WP_373656861.1">
    <property type="nucleotide sequence ID" value="NZ_JBGUAW010000010.1"/>
</dbReference>
<dbReference type="Proteomes" id="UP001575181">
    <property type="component" value="Unassembled WGS sequence"/>
</dbReference>
<feature type="region of interest" description="Disordered" evidence="1">
    <location>
        <begin position="120"/>
        <end position="145"/>
    </location>
</feature>
<feature type="compositionally biased region" description="Basic and acidic residues" evidence="1">
    <location>
        <begin position="127"/>
        <end position="145"/>
    </location>
</feature>
<dbReference type="EMBL" id="JBGUAW010000010">
    <property type="protein sequence ID" value="MFA9462075.1"/>
    <property type="molecule type" value="Genomic_DNA"/>
</dbReference>
<evidence type="ECO:0000313" key="3">
    <source>
        <dbReference type="Proteomes" id="UP001575181"/>
    </source>
</evidence>
<keyword evidence="3" id="KW-1185">Reference proteome</keyword>
<gene>
    <name evidence="2" type="ORF">ACERLL_14740</name>
</gene>
<sequence length="265" mass="28860">MDGMDDNIREIAPTVVPTFEVVIDPEASPEIREICETYWDYAEESGAGGTPLGEDFLCSEQEVLERFRDRVSESELRDLVAQYSRGVLRVDCYSCQAPIEAPGYSRGGVEQALTELGRGIRGLGAGPEERAQLAEERQTSGARDPRRSVLCPSCLVRYQETDIAYLTERRMEEPNIPVEPGEEGGGNGGIPAPEEPVPGTPEEAPDSAYRILQAPVDRPEQLEEQMAGLVAKGFKPCGGLQVATMGSRCVLIQAAYRPSVQGRAD</sequence>
<comment type="caution">
    <text evidence="2">The sequence shown here is derived from an EMBL/GenBank/DDBJ whole genome shotgun (WGS) entry which is preliminary data.</text>
</comment>
<evidence type="ECO:0000256" key="1">
    <source>
        <dbReference type="SAM" id="MobiDB-lite"/>
    </source>
</evidence>
<accession>A0ABV4TZR9</accession>